<gene>
    <name evidence="2" type="ORF">LPT13_03845</name>
</gene>
<protein>
    <submittedName>
        <fullName evidence="2">Helix-turn-helix domain-containing protein</fullName>
    </submittedName>
</protein>
<keyword evidence="3" id="KW-1185">Reference proteome</keyword>
<evidence type="ECO:0000259" key="1">
    <source>
        <dbReference type="Pfam" id="PF12728"/>
    </source>
</evidence>
<dbReference type="NCBIfam" id="TIGR01764">
    <property type="entry name" value="excise"/>
    <property type="match status" value="1"/>
</dbReference>
<dbReference type="RefSeq" id="WP_242163696.1">
    <property type="nucleotide sequence ID" value="NZ_JAJMLW010000001.1"/>
</dbReference>
<name>A0ABS9WF40_9ACTN</name>
<accession>A0ABS9WF40</accession>
<evidence type="ECO:0000313" key="3">
    <source>
        <dbReference type="Proteomes" id="UP001430755"/>
    </source>
</evidence>
<reference evidence="2" key="1">
    <citation type="submission" date="2021-11" db="EMBL/GenBank/DDBJ databases">
        <title>A Novel Adlercreutzia Species, isolated from a Allomyrina dichotoma larva feces.</title>
        <authorList>
            <person name="Suh M.K."/>
        </authorList>
    </citation>
    <scope>NUCLEOTIDE SEQUENCE</scope>
    <source>
        <strain evidence="2">JBNU-10</strain>
    </source>
</reference>
<dbReference type="Pfam" id="PF12728">
    <property type="entry name" value="HTH_17"/>
    <property type="match status" value="1"/>
</dbReference>
<dbReference type="Proteomes" id="UP001430755">
    <property type="component" value="Unassembled WGS sequence"/>
</dbReference>
<sequence length="95" mass="9853">MTVKMMTTGEYARLMGMHEHSVRRMCEQGRISCAKVGGRWRIAHEEPAAAGGARPADAQEVDAGELVAALSLAAESLAAACRAAAVALGSKGEQA</sequence>
<dbReference type="InterPro" id="IPR041657">
    <property type="entry name" value="HTH_17"/>
</dbReference>
<comment type="caution">
    <text evidence="2">The sequence shown here is derived from an EMBL/GenBank/DDBJ whole genome shotgun (WGS) entry which is preliminary data.</text>
</comment>
<organism evidence="2 3">
    <name type="scientific">Adlercreutzia faecimuris</name>
    <dbReference type="NCBI Taxonomy" id="2897341"/>
    <lineage>
        <taxon>Bacteria</taxon>
        <taxon>Bacillati</taxon>
        <taxon>Actinomycetota</taxon>
        <taxon>Coriobacteriia</taxon>
        <taxon>Eggerthellales</taxon>
        <taxon>Eggerthellaceae</taxon>
        <taxon>Adlercreutzia</taxon>
    </lineage>
</organism>
<dbReference type="InterPro" id="IPR010093">
    <property type="entry name" value="SinI_DNA-bd"/>
</dbReference>
<proteinExistence type="predicted"/>
<dbReference type="EMBL" id="JAJMLW010000001">
    <property type="protein sequence ID" value="MCI2241484.1"/>
    <property type="molecule type" value="Genomic_DNA"/>
</dbReference>
<feature type="domain" description="Helix-turn-helix" evidence="1">
    <location>
        <begin position="5"/>
        <end position="46"/>
    </location>
</feature>
<evidence type="ECO:0000313" key="2">
    <source>
        <dbReference type="EMBL" id="MCI2241484.1"/>
    </source>
</evidence>